<evidence type="ECO:0000313" key="1">
    <source>
        <dbReference type="EMBL" id="KAI0087102.1"/>
    </source>
</evidence>
<organism evidence="1 2">
    <name type="scientific">Irpex rosettiformis</name>
    <dbReference type="NCBI Taxonomy" id="378272"/>
    <lineage>
        <taxon>Eukaryota</taxon>
        <taxon>Fungi</taxon>
        <taxon>Dikarya</taxon>
        <taxon>Basidiomycota</taxon>
        <taxon>Agaricomycotina</taxon>
        <taxon>Agaricomycetes</taxon>
        <taxon>Polyporales</taxon>
        <taxon>Irpicaceae</taxon>
        <taxon>Irpex</taxon>
    </lineage>
</organism>
<evidence type="ECO:0000313" key="2">
    <source>
        <dbReference type="Proteomes" id="UP001055072"/>
    </source>
</evidence>
<comment type="caution">
    <text evidence="1">The sequence shown here is derived from an EMBL/GenBank/DDBJ whole genome shotgun (WGS) entry which is preliminary data.</text>
</comment>
<proteinExistence type="predicted"/>
<protein>
    <submittedName>
        <fullName evidence="1">Uncharacterized protein</fullName>
    </submittedName>
</protein>
<name>A0ACB8TYF5_9APHY</name>
<accession>A0ACB8TYF5</accession>
<sequence>MSPRSFRDEGEGEEAGCSGIMTTGVSDRVFLRTVDWAYHRQHLWTETGEKLPSHPRPPFYQEFFHHHEEFEQEIMHCPQDEEVELNSSLVGVLGAEGAVKWYEIAVGIAYEPNPSSIGPYQTRRPLFLGGLSEEECTATRSGWGTLVDELLGGIFKPGDFTVTLDPDFGTNFMSYETGSLSDMSTDSDSDPLPTTPDGDQGFVDASFEGIGYGSSFSPSSKPLNAAAVSFIPSYGFEPSPPPISAESYDLSAYEFHFPSLTKQTTNRNESRSVPPPFQRDEHGFYTEVVSASVTRSSTPRRQSGRAPSRLLDDPASPSRPRSASKTRELVDQLRSSAPSRRQRKKKSEISSLRHSSAGDNVSMAADERAADEANGWIMGVDGIGSAPGSDRQENWVQGLFQCRSPSHSRSKKRSKHERSSSTSTAHTSTPTSASSLLSTLPSPATSMSSIRPPSKPPIYNGPLPPLQPFVPFVPSYVAYPGLIPSPMVPASTMMGLPPQPWHLPMPPVMPPAVYSTPMPMFVHRS</sequence>
<gene>
    <name evidence="1" type="ORF">BDY19DRAFT_995182</name>
</gene>
<dbReference type="EMBL" id="MU274919">
    <property type="protein sequence ID" value="KAI0087102.1"/>
    <property type="molecule type" value="Genomic_DNA"/>
</dbReference>
<keyword evidence="2" id="KW-1185">Reference proteome</keyword>
<reference evidence="1" key="1">
    <citation type="journal article" date="2021" name="Environ. Microbiol.">
        <title>Gene family expansions and transcriptome signatures uncover fungal adaptations to wood decay.</title>
        <authorList>
            <person name="Hage H."/>
            <person name="Miyauchi S."/>
            <person name="Viragh M."/>
            <person name="Drula E."/>
            <person name="Min B."/>
            <person name="Chaduli D."/>
            <person name="Navarro D."/>
            <person name="Favel A."/>
            <person name="Norest M."/>
            <person name="Lesage-Meessen L."/>
            <person name="Balint B."/>
            <person name="Merenyi Z."/>
            <person name="de Eugenio L."/>
            <person name="Morin E."/>
            <person name="Martinez A.T."/>
            <person name="Baldrian P."/>
            <person name="Stursova M."/>
            <person name="Martinez M.J."/>
            <person name="Novotny C."/>
            <person name="Magnuson J.K."/>
            <person name="Spatafora J.W."/>
            <person name="Maurice S."/>
            <person name="Pangilinan J."/>
            <person name="Andreopoulos W."/>
            <person name="LaButti K."/>
            <person name="Hundley H."/>
            <person name="Na H."/>
            <person name="Kuo A."/>
            <person name="Barry K."/>
            <person name="Lipzen A."/>
            <person name="Henrissat B."/>
            <person name="Riley R."/>
            <person name="Ahrendt S."/>
            <person name="Nagy L.G."/>
            <person name="Grigoriev I.V."/>
            <person name="Martin F."/>
            <person name="Rosso M.N."/>
        </authorList>
    </citation>
    <scope>NUCLEOTIDE SEQUENCE</scope>
    <source>
        <strain evidence="1">CBS 384.51</strain>
    </source>
</reference>
<dbReference type="Proteomes" id="UP001055072">
    <property type="component" value="Unassembled WGS sequence"/>
</dbReference>